<dbReference type="CDD" id="cd02845">
    <property type="entry name" value="PAZ_piwi_like"/>
    <property type="match status" value="1"/>
</dbReference>
<dbReference type="Pfam" id="PF02170">
    <property type="entry name" value="PAZ"/>
    <property type="match status" value="1"/>
</dbReference>
<dbReference type="Pfam" id="PF02171">
    <property type="entry name" value="Piwi"/>
    <property type="match status" value="1"/>
</dbReference>
<dbReference type="GO" id="GO:0005737">
    <property type="term" value="C:cytoplasm"/>
    <property type="evidence" value="ECO:0007669"/>
    <property type="project" value="UniProtKB-SubCell"/>
</dbReference>
<feature type="compositionally biased region" description="Polar residues" evidence="8">
    <location>
        <begin position="62"/>
        <end position="81"/>
    </location>
</feature>
<keyword evidence="11" id="KW-1185">Reference proteome</keyword>
<feature type="compositionally biased region" description="Low complexity" evidence="8">
    <location>
        <begin position="111"/>
        <end position="120"/>
    </location>
</feature>
<keyword evidence="5" id="KW-0694">RNA-binding</keyword>
<dbReference type="Pfam" id="PF23278">
    <property type="entry name" value="Piwi_N"/>
    <property type="match status" value="1"/>
</dbReference>
<proteinExistence type="inferred from homology"/>
<organism evidence="11 12">
    <name type="scientific">Ceratina calcarata</name>
    <dbReference type="NCBI Taxonomy" id="156304"/>
    <lineage>
        <taxon>Eukaryota</taxon>
        <taxon>Metazoa</taxon>
        <taxon>Ecdysozoa</taxon>
        <taxon>Arthropoda</taxon>
        <taxon>Hexapoda</taxon>
        <taxon>Insecta</taxon>
        <taxon>Pterygota</taxon>
        <taxon>Neoptera</taxon>
        <taxon>Endopterygota</taxon>
        <taxon>Hymenoptera</taxon>
        <taxon>Apocrita</taxon>
        <taxon>Aculeata</taxon>
        <taxon>Apoidea</taxon>
        <taxon>Anthophila</taxon>
        <taxon>Apidae</taxon>
        <taxon>Ceratina</taxon>
        <taxon>Zadontomerus</taxon>
    </lineage>
</organism>
<name>A0AAJ7J4T3_9HYME</name>
<keyword evidence="3" id="KW-0963">Cytoplasm</keyword>
<feature type="domain" description="Piwi" evidence="10">
    <location>
        <begin position="593"/>
        <end position="881"/>
    </location>
</feature>
<feature type="compositionally biased region" description="Basic and acidic residues" evidence="8">
    <location>
        <begin position="20"/>
        <end position="40"/>
    </location>
</feature>
<dbReference type="SUPFAM" id="SSF53098">
    <property type="entry name" value="Ribonuclease H-like"/>
    <property type="match status" value="1"/>
</dbReference>
<evidence type="ECO:0000256" key="2">
    <source>
        <dbReference type="ARBA" id="ARBA00022473"/>
    </source>
</evidence>
<sequence>MSGYENPNSRGRNYGRGRPRGFDDRRGYDDRRRGYDDRRGHQSSQHGSESRDFDNGNRRPAYSSQSSGPSPYARPSSTQGYQPKVKVVDRLGPRDDGASTSRQGASDSGDAGRSAVCRGRGSVRGRRVINLPEVETKPGTLDSKKGTTGQKVVMQSNYFKLLSTPSWCLFQYRVDFEPAEERTVVRKGLVRLHKASLTSYVFDGTVLYTTTRLPASLELISKRQSDNETIKISIRLVGELRKGDPHYIQVFNIIMRKCLELLKLQVIGRDYFDARAKIEIRQYRMELWPGYLTSIRQHENNLLMCAEIVHKVLRQQTLLDVLNDCYNQNFQDYKALFEQEVLGLVVLTDYNNNTYRICDVDYDTNPSSTFRLKNGEEIMYKDYYESKYQIKLRNQLQPLLVTKVKPKNRNSEEEQFVYLVPELCRATGMTDKMRENFQLMRAMAETTRVSPQARIDKLINFNRRLRGEPEVIKQFSEWNLKLDDKLVEVPARILPPERIVLNGATASSGQFCDWTRELQSKPAFCAARLQQWVVICLDRMRRDVDRFVGMLQECARGMNCMVDRPRVWEIQDDRANTYLTTIESVMSSANPELIFCVVTNNRADRYGAIKKKCTVDRPVPSQVFLAKNINSRNSRSIATKVAIQMNCKLGGAPWSVQLPDNIRLMVVGFDVCHDPQDRSRDYGALIATLNPSLTRYFSAVAHHANGEELSNQFSTNLERALHNYRQLNKALPSHIVIYRDGVGEGQVPYVFEHEVKAVKQKLDQIYETVPVKMAFIIVTKRINTRIFYNRNNPPPGTVVDDVVTNPLRYDFFIIPQSVRQGTVSPTAFNVIADTTGWTPDQIQRMTYKMCHMYYNWSGTVKVPATCQYAHKLAFLVAQFIHRPPDTRLENLLYFL</sequence>
<dbReference type="KEGG" id="ccal:108627831"/>
<evidence type="ECO:0000256" key="7">
    <source>
        <dbReference type="ARBA" id="ARBA00038291"/>
    </source>
</evidence>
<dbReference type="InterPro" id="IPR036085">
    <property type="entry name" value="PAZ_dom_sf"/>
</dbReference>
<dbReference type="GO" id="GO:0003723">
    <property type="term" value="F:RNA binding"/>
    <property type="evidence" value="ECO:0007669"/>
    <property type="project" value="UniProtKB-KW"/>
</dbReference>
<dbReference type="Gene3D" id="2.170.260.10">
    <property type="entry name" value="paz domain"/>
    <property type="match status" value="1"/>
</dbReference>
<accession>A0AAJ7J4T3</accession>
<feature type="compositionally biased region" description="Basic and acidic residues" evidence="8">
    <location>
        <begin position="86"/>
        <end position="97"/>
    </location>
</feature>
<dbReference type="InterPro" id="IPR036397">
    <property type="entry name" value="RNaseH_sf"/>
</dbReference>
<evidence type="ECO:0000313" key="11">
    <source>
        <dbReference type="Proteomes" id="UP000694925"/>
    </source>
</evidence>
<dbReference type="SMART" id="SM00949">
    <property type="entry name" value="PAZ"/>
    <property type="match status" value="1"/>
</dbReference>
<feature type="domain" description="PAZ" evidence="9">
    <location>
        <begin position="317"/>
        <end position="428"/>
    </location>
</feature>
<keyword evidence="2" id="KW-0217">Developmental protein</keyword>
<dbReference type="SMART" id="SM00950">
    <property type="entry name" value="Piwi"/>
    <property type="match status" value="1"/>
</dbReference>
<dbReference type="PANTHER" id="PTHR22891">
    <property type="entry name" value="EUKARYOTIC TRANSLATION INITIATION FACTOR 2C"/>
    <property type="match status" value="1"/>
</dbReference>
<evidence type="ECO:0000259" key="10">
    <source>
        <dbReference type="PROSITE" id="PS50822"/>
    </source>
</evidence>
<dbReference type="GO" id="GO:0140965">
    <property type="term" value="P:secondary piRNA processing"/>
    <property type="evidence" value="ECO:0007669"/>
    <property type="project" value="UniProtKB-ARBA"/>
</dbReference>
<feature type="region of interest" description="Disordered" evidence="8">
    <location>
        <begin position="1"/>
        <end position="122"/>
    </location>
</feature>
<comment type="subcellular location">
    <subcellularLocation>
        <location evidence="1">Cytoplasm</location>
    </subcellularLocation>
</comment>
<dbReference type="CDD" id="cd04658">
    <property type="entry name" value="Piwi_piwi-like_Euk"/>
    <property type="match status" value="1"/>
</dbReference>
<evidence type="ECO:0000256" key="6">
    <source>
        <dbReference type="ARBA" id="ARBA00023158"/>
    </source>
</evidence>
<dbReference type="InterPro" id="IPR003100">
    <property type="entry name" value="PAZ_dom"/>
</dbReference>
<feature type="compositionally biased region" description="Basic and acidic residues" evidence="8">
    <location>
        <begin position="48"/>
        <end position="57"/>
    </location>
</feature>
<keyword evidence="6" id="KW-0943">RNA-mediated gene silencing</keyword>
<dbReference type="GeneID" id="108627831"/>
<dbReference type="PROSITE" id="PS50821">
    <property type="entry name" value="PAZ"/>
    <property type="match status" value="1"/>
</dbReference>
<evidence type="ECO:0000256" key="3">
    <source>
        <dbReference type="ARBA" id="ARBA00022490"/>
    </source>
</evidence>
<gene>
    <name evidence="12" type="primary">LOC108627831</name>
</gene>
<evidence type="ECO:0000256" key="4">
    <source>
        <dbReference type="ARBA" id="ARBA00022782"/>
    </source>
</evidence>
<dbReference type="PROSITE" id="PS50822">
    <property type="entry name" value="PIWI"/>
    <property type="match status" value="1"/>
</dbReference>
<dbReference type="GO" id="GO:0030154">
    <property type="term" value="P:cell differentiation"/>
    <property type="evidence" value="ECO:0007669"/>
    <property type="project" value="UniProtKB-KW"/>
</dbReference>
<dbReference type="FunFam" id="3.30.420.10:FF:000014">
    <property type="entry name" value="Piwi-like RNA-mediated gene silencing 1"/>
    <property type="match status" value="1"/>
</dbReference>
<dbReference type="InterPro" id="IPR003165">
    <property type="entry name" value="Piwi"/>
</dbReference>
<evidence type="ECO:0000256" key="1">
    <source>
        <dbReference type="ARBA" id="ARBA00004496"/>
    </source>
</evidence>
<dbReference type="SUPFAM" id="SSF101690">
    <property type="entry name" value="PAZ domain"/>
    <property type="match status" value="1"/>
</dbReference>
<dbReference type="RefSeq" id="XP_017884838.1">
    <property type="nucleotide sequence ID" value="XM_018029349.2"/>
</dbReference>
<protein>
    <submittedName>
        <fullName evidence="12">Piwi-like protein Siwi</fullName>
    </submittedName>
</protein>
<dbReference type="Proteomes" id="UP000694925">
    <property type="component" value="Unplaced"/>
</dbReference>
<dbReference type="Gene3D" id="3.40.50.2300">
    <property type="match status" value="1"/>
</dbReference>
<evidence type="ECO:0000313" key="12">
    <source>
        <dbReference type="RefSeq" id="XP_017884838.1"/>
    </source>
</evidence>
<evidence type="ECO:0000259" key="9">
    <source>
        <dbReference type="PROSITE" id="PS50821"/>
    </source>
</evidence>
<keyword evidence="4" id="KW-0221">Differentiation</keyword>
<comment type="similarity">
    <text evidence="7">Belongs to the argonaute family. Piwi subfamily.</text>
</comment>
<dbReference type="Gene3D" id="3.30.420.10">
    <property type="entry name" value="Ribonuclease H-like superfamily/Ribonuclease H"/>
    <property type="match status" value="1"/>
</dbReference>
<evidence type="ECO:0000256" key="5">
    <source>
        <dbReference type="ARBA" id="ARBA00022884"/>
    </source>
</evidence>
<dbReference type="InterPro" id="IPR012337">
    <property type="entry name" value="RNaseH-like_sf"/>
</dbReference>
<dbReference type="FunFam" id="2.170.260.10:FF:000003">
    <property type="entry name" value="Piwi-like RNA-mediated gene silencing 2"/>
    <property type="match status" value="1"/>
</dbReference>
<evidence type="ECO:0000256" key="8">
    <source>
        <dbReference type="SAM" id="MobiDB-lite"/>
    </source>
</evidence>
<dbReference type="AlphaFoldDB" id="A0AAJ7J4T3"/>
<reference evidence="12" key="1">
    <citation type="submission" date="2025-08" db="UniProtKB">
        <authorList>
            <consortium name="RefSeq"/>
        </authorList>
    </citation>
    <scope>IDENTIFICATION</scope>
    <source>
        <tissue evidence="12">Whole body</tissue>
    </source>
</reference>